<feature type="transmembrane region" description="Helical" evidence="9">
    <location>
        <begin position="260"/>
        <end position="279"/>
    </location>
</feature>
<keyword evidence="7 9" id="KW-0472">Membrane</keyword>
<dbReference type="GO" id="GO:0000166">
    <property type="term" value="F:nucleotide binding"/>
    <property type="evidence" value="ECO:0007669"/>
    <property type="project" value="UniProtKB-KW"/>
</dbReference>
<accession>A0A4Q9G576</accession>
<feature type="transmembrane region" description="Helical" evidence="9">
    <location>
        <begin position="109"/>
        <end position="129"/>
    </location>
</feature>
<organism evidence="11 12">
    <name type="scientific">Paracoccus subflavus</name>
    <dbReference type="NCBI Taxonomy" id="2528244"/>
    <lineage>
        <taxon>Bacteria</taxon>
        <taxon>Pseudomonadati</taxon>
        <taxon>Pseudomonadota</taxon>
        <taxon>Alphaproteobacteria</taxon>
        <taxon>Rhodobacterales</taxon>
        <taxon>Paracoccaceae</taxon>
        <taxon>Paracoccus</taxon>
    </lineage>
</organism>
<gene>
    <name evidence="11" type="ORF">EYE42_10200</name>
</gene>
<name>A0A4Q9G576_9RHOB</name>
<keyword evidence="5 9" id="KW-1133">Transmembrane helix</keyword>
<evidence type="ECO:0000259" key="10">
    <source>
        <dbReference type="Pfam" id="PF18967"/>
    </source>
</evidence>
<keyword evidence="3 9" id="KW-0812">Transmembrane</keyword>
<dbReference type="Pfam" id="PF18967">
    <property type="entry name" value="PycTM"/>
    <property type="match status" value="1"/>
</dbReference>
<evidence type="ECO:0000256" key="4">
    <source>
        <dbReference type="ARBA" id="ARBA00022741"/>
    </source>
</evidence>
<dbReference type="RefSeq" id="WP_130991228.1">
    <property type="nucleotide sequence ID" value="NZ_SISK01000007.1"/>
</dbReference>
<feature type="domain" description="Pycsar effector protein" evidence="10">
    <location>
        <begin position="98"/>
        <end position="273"/>
    </location>
</feature>
<reference evidence="11 12" key="1">
    <citation type="submission" date="2019-02" db="EMBL/GenBank/DDBJ databases">
        <title>Paracoccus subflavus sp. nov., isolated from marine sediment of the Pacific Ocean.</title>
        <authorList>
            <person name="Zhang G."/>
        </authorList>
    </citation>
    <scope>NUCLEOTIDE SEQUENCE [LARGE SCALE GENOMIC DNA]</scope>
    <source>
        <strain evidence="11 12">GY0581</strain>
    </source>
</reference>
<dbReference type="InterPro" id="IPR043760">
    <property type="entry name" value="PycTM_dom"/>
</dbReference>
<keyword evidence="4" id="KW-0547">Nucleotide-binding</keyword>
<evidence type="ECO:0000256" key="7">
    <source>
        <dbReference type="ARBA" id="ARBA00023136"/>
    </source>
</evidence>
<feature type="transmembrane region" description="Helical" evidence="9">
    <location>
        <begin position="135"/>
        <end position="155"/>
    </location>
</feature>
<evidence type="ECO:0000256" key="3">
    <source>
        <dbReference type="ARBA" id="ARBA00022692"/>
    </source>
</evidence>
<comment type="caution">
    <text evidence="11">The sequence shown here is derived from an EMBL/GenBank/DDBJ whole genome shotgun (WGS) entry which is preliminary data.</text>
</comment>
<evidence type="ECO:0000256" key="8">
    <source>
        <dbReference type="SAM" id="MobiDB-lite"/>
    </source>
</evidence>
<comment type="subcellular location">
    <subcellularLocation>
        <location evidence="1">Cell membrane</location>
    </subcellularLocation>
</comment>
<keyword evidence="12" id="KW-1185">Reference proteome</keyword>
<evidence type="ECO:0000313" key="11">
    <source>
        <dbReference type="EMBL" id="TBN39394.1"/>
    </source>
</evidence>
<keyword evidence="6" id="KW-0051">Antiviral defense</keyword>
<dbReference type="GO" id="GO:0005886">
    <property type="term" value="C:plasma membrane"/>
    <property type="evidence" value="ECO:0007669"/>
    <property type="project" value="UniProtKB-SubCell"/>
</dbReference>
<evidence type="ECO:0000256" key="5">
    <source>
        <dbReference type="ARBA" id="ARBA00022989"/>
    </source>
</evidence>
<dbReference type="OrthoDB" id="5560405at2"/>
<keyword evidence="2" id="KW-1003">Cell membrane</keyword>
<evidence type="ECO:0000256" key="2">
    <source>
        <dbReference type="ARBA" id="ARBA00022475"/>
    </source>
</evidence>
<evidence type="ECO:0000256" key="6">
    <source>
        <dbReference type="ARBA" id="ARBA00023118"/>
    </source>
</evidence>
<dbReference type="Proteomes" id="UP000293520">
    <property type="component" value="Unassembled WGS sequence"/>
</dbReference>
<dbReference type="AlphaFoldDB" id="A0A4Q9G576"/>
<dbReference type="EMBL" id="SISK01000007">
    <property type="protein sequence ID" value="TBN39394.1"/>
    <property type="molecule type" value="Genomic_DNA"/>
</dbReference>
<evidence type="ECO:0000313" key="12">
    <source>
        <dbReference type="Proteomes" id="UP000293520"/>
    </source>
</evidence>
<dbReference type="GO" id="GO:0051607">
    <property type="term" value="P:defense response to virus"/>
    <property type="evidence" value="ECO:0007669"/>
    <property type="project" value="UniProtKB-KW"/>
</dbReference>
<dbReference type="SUPFAM" id="SSF101898">
    <property type="entry name" value="NHL repeat"/>
    <property type="match status" value="1"/>
</dbReference>
<evidence type="ECO:0000256" key="9">
    <source>
        <dbReference type="SAM" id="Phobius"/>
    </source>
</evidence>
<feature type="region of interest" description="Disordered" evidence="8">
    <location>
        <begin position="1"/>
        <end position="62"/>
    </location>
</feature>
<evidence type="ECO:0000256" key="1">
    <source>
        <dbReference type="ARBA" id="ARBA00004236"/>
    </source>
</evidence>
<sequence>MPKVKKSKRDDAAAEAGPALPLQDEPSPQSSPPGAEEVGAVPAAIDSDNGAAAEQAATEVDPLIETAGTEKKAKKLKQPGSEKAVETMFRNSYRAELDTIALAATKANIMISLNGFIISALMISGAFIFASSPAFLFPAGVFLITAAASIAFALLSASPERSDLFSGLRDWAGAVRRRQARLRDLRAYVMRARQGNNGEGPGNVLIYEQRVRLSRDEYWAEMQALIRDRGRIYHSMSDQLYWLGQTADRKFRLLNMSYTVFRWGLLATILSFLALKLWLTVVPVAADTGLRLRNMGIGAFDDIYEPSAVQQLPDGRLLVVEDEASRALNLLTIDESGMLVEDNGLDVRMMRAFGRKLTDLEGLSIDQSGRIYATTSHSLTKDGDRKADREQMLRFRISGSSVGEIASYGGLRDALAGDRALREMVLEQTGEHLDMAQLNVEGLAYVAETGHLYVGLRAPMAGSRGLIAVIENPDEMFDQQAAPRFGAPIMLELQGGGIRALSYDPVLDSFLIVNELEGYEGNRFSQMWRWSGNPVMQPEPIALPDMINLNNVESIDSIILGGEARLLIMSDEGSADKNEPARYMMLDYGQLAQ</sequence>
<protein>
    <recommendedName>
        <fullName evidence="10">Pycsar effector protein domain-containing protein</fullName>
    </recommendedName>
</protein>
<proteinExistence type="predicted"/>